<dbReference type="OrthoDB" id="1106679at2759"/>
<reference evidence="1 2" key="1">
    <citation type="submission" date="2020-02" db="EMBL/GenBank/DDBJ databases">
        <authorList>
            <person name="Ma Q."/>
            <person name="Huang Y."/>
            <person name="Song X."/>
            <person name="Pei D."/>
        </authorList>
    </citation>
    <scope>NUCLEOTIDE SEQUENCE [LARGE SCALE GENOMIC DNA]</scope>
    <source>
        <strain evidence="1">Sxm20200214</strain>
        <tissue evidence="1">Leaf</tissue>
    </source>
</reference>
<sequence>MRERREIFGDQSLDPKVEIDSPSLEYLSVYDYKPKSFSIHSISPSAKVNIDVMFDFEDEDEDDPLERTRIRDFLRGISTVWEIIISARTLKVIKAFSQFESLPQFSNLSRLDASFVGSTLELLPTFLGCCPNLKSLLMVPSHLPMFM</sequence>
<gene>
    <name evidence="1" type="ORF">Bca52824_030974</name>
</gene>
<dbReference type="AlphaFoldDB" id="A0A8X7S9V4"/>
<evidence type="ECO:0000313" key="1">
    <source>
        <dbReference type="EMBL" id="KAG2302323.1"/>
    </source>
</evidence>
<dbReference type="InterPro" id="IPR050232">
    <property type="entry name" value="FBL13/AtMIF1-like"/>
</dbReference>
<name>A0A8X7S9V4_BRACI</name>
<evidence type="ECO:0000313" key="2">
    <source>
        <dbReference type="Proteomes" id="UP000886595"/>
    </source>
</evidence>
<protein>
    <submittedName>
        <fullName evidence="1">Uncharacterized protein</fullName>
    </submittedName>
</protein>
<keyword evidence="2" id="KW-1185">Reference proteome</keyword>
<dbReference type="PANTHER" id="PTHR31900:SF33">
    <property type="entry name" value="PROTEIN WITH RNI-LIKE_FBD-LIKE DOMAIN"/>
    <property type="match status" value="1"/>
</dbReference>
<comment type="caution">
    <text evidence="1">The sequence shown here is derived from an EMBL/GenBank/DDBJ whole genome shotgun (WGS) entry which is preliminary data.</text>
</comment>
<proteinExistence type="predicted"/>
<dbReference type="PANTHER" id="PTHR31900">
    <property type="entry name" value="F-BOX/RNI SUPERFAMILY PROTEIN-RELATED"/>
    <property type="match status" value="1"/>
</dbReference>
<accession>A0A8X7S9V4</accession>
<dbReference type="EMBL" id="JAAMPC010000007">
    <property type="protein sequence ID" value="KAG2302323.1"/>
    <property type="molecule type" value="Genomic_DNA"/>
</dbReference>
<organism evidence="1 2">
    <name type="scientific">Brassica carinata</name>
    <name type="common">Ethiopian mustard</name>
    <name type="synonym">Abyssinian cabbage</name>
    <dbReference type="NCBI Taxonomy" id="52824"/>
    <lineage>
        <taxon>Eukaryota</taxon>
        <taxon>Viridiplantae</taxon>
        <taxon>Streptophyta</taxon>
        <taxon>Embryophyta</taxon>
        <taxon>Tracheophyta</taxon>
        <taxon>Spermatophyta</taxon>
        <taxon>Magnoliopsida</taxon>
        <taxon>eudicotyledons</taxon>
        <taxon>Gunneridae</taxon>
        <taxon>Pentapetalae</taxon>
        <taxon>rosids</taxon>
        <taxon>malvids</taxon>
        <taxon>Brassicales</taxon>
        <taxon>Brassicaceae</taxon>
        <taxon>Brassiceae</taxon>
        <taxon>Brassica</taxon>
    </lineage>
</organism>
<dbReference type="Proteomes" id="UP000886595">
    <property type="component" value="Unassembled WGS sequence"/>
</dbReference>